<reference evidence="2" key="2">
    <citation type="journal article" date="2015" name="Fish Shellfish Immunol.">
        <title>Early steps in the European eel (Anguilla anguilla)-Vibrio vulnificus interaction in the gills: Role of the RtxA13 toxin.</title>
        <authorList>
            <person name="Callol A."/>
            <person name="Pajuelo D."/>
            <person name="Ebbesson L."/>
            <person name="Teles M."/>
            <person name="MacKenzie S."/>
            <person name="Amaro C."/>
        </authorList>
    </citation>
    <scope>NUCLEOTIDE SEQUENCE</scope>
</reference>
<proteinExistence type="predicted"/>
<dbReference type="EMBL" id="GBXM01020237">
    <property type="protein sequence ID" value="JAH88340.1"/>
    <property type="molecule type" value="Transcribed_RNA"/>
</dbReference>
<organism evidence="2">
    <name type="scientific">Anguilla anguilla</name>
    <name type="common">European freshwater eel</name>
    <name type="synonym">Muraena anguilla</name>
    <dbReference type="NCBI Taxonomy" id="7936"/>
    <lineage>
        <taxon>Eukaryota</taxon>
        <taxon>Metazoa</taxon>
        <taxon>Chordata</taxon>
        <taxon>Craniata</taxon>
        <taxon>Vertebrata</taxon>
        <taxon>Euteleostomi</taxon>
        <taxon>Actinopterygii</taxon>
        <taxon>Neopterygii</taxon>
        <taxon>Teleostei</taxon>
        <taxon>Anguilliformes</taxon>
        <taxon>Anguillidae</taxon>
        <taxon>Anguilla</taxon>
    </lineage>
</organism>
<keyword evidence="1" id="KW-0812">Transmembrane</keyword>
<reference evidence="2" key="1">
    <citation type="submission" date="2014-11" db="EMBL/GenBank/DDBJ databases">
        <authorList>
            <person name="Amaro Gonzalez C."/>
        </authorList>
    </citation>
    <scope>NUCLEOTIDE SEQUENCE</scope>
</reference>
<evidence type="ECO:0000313" key="2">
    <source>
        <dbReference type="EMBL" id="JAH88340.1"/>
    </source>
</evidence>
<feature type="transmembrane region" description="Helical" evidence="1">
    <location>
        <begin position="12"/>
        <end position="31"/>
    </location>
</feature>
<dbReference type="AlphaFoldDB" id="A0A0E9WFK7"/>
<keyword evidence="1" id="KW-1133">Transmembrane helix</keyword>
<evidence type="ECO:0000256" key="1">
    <source>
        <dbReference type="SAM" id="Phobius"/>
    </source>
</evidence>
<protein>
    <submittedName>
        <fullName evidence="2">Uncharacterized protein</fullName>
    </submittedName>
</protein>
<name>A0A0E9WFK7_ANGAN</name>
<keyword evidence="1" id="KW-0472">Membrane</keyword>
<sequence length="33" mass="3775">MSRSYTNILNALLLAGYIKCTAFTHILNALYRK</sequence>
<accession>A0A0E9WFK7</accession>